<name>A0AA96LHN6_9BACL</name>
<accession>A0AA96LHN6</accession>
<keyword evidence="4" id="KW-1185">Reference proteome</keyword>
<dbReference type="PROSITE" id="PS50975">
    <property type="entry name" value="ATP_GRASP"/>
    <property type="match status" value="1"/>
</dbReference>
<dbReference type="SUPFAM" id="SSF56059">
    <property type="entry name" value="Glutathione synthetase ATP-binding domain-like"/>
    <property type="match status" value="1"/>
</dbReference>
<gene>
    <name evidence="3" type="ORF">MJA45_04040</name>
</gene>
<dbReference type="InterPro" id="IPR026838">
    <property type="entry name" value="YheC/D"/>
</dbReference>
<keyword evidence="1" id="KW-0067">ATP-binding</keyword>
<dbReference type="EMBL" id="CP130318">
    <property type="protein sequence ID" value="WNQ12230.1"/>
    <property type="molecule type" value="Genomic_DNA"/>
</dbReference>
<evidence type="ECO:0000313" key="4">
    <source>
        <dbReference type="Proteomes" id="UP001305702"/>
    </source>
</evidence>
<evidence type="ECO:0000256" key="1">
    <source>
        <dbReference type="PROSITE-ProRule" id="PRU00409"/>
    </source>
</evidence>
<organism evidence="3 4">
    <name type="scientific">Paenibacillus aurantius</name>
    <dbReference type="NCBI Taxonomy" id="2918900"/>
    <lineage>
        <taxon>Bacteria</taxon>
        <taxon>Bacillati</taxon>
        <taxon>Bacillota</taxon>
        <taxon>Bacilli</taxon>
        <taxon>Bacillales</taxon>
        <taxon>Paenibacillaceae</taxon>
        <taxon>Paenibacillus</taxon>
    </lineage>
</organism>
<dbReference type="InterPro" id="IPR011761">
    <property type="entry name" value="ATP-grasp"/>
</dbReference>
<dbReference type="GO" id="GO:0005524">
    <property type="term" value="F:ATP binding"/>
    <property type="evidence" value="ECO:0007669"/>
    <property type="project" value="UniProtKB-UniRule"/>
</dbReference>
<dbReference type="Gene3D" id="3.30.470.20">
    <property type="entry name" value="ATP-grasp fold, B domain"/>
    <property type="match status" value="1"/>
</dbReference>
<dbReference type="RefSeq" id="WP_315606008.1">
    <property type="nucleotide sequence ID" value="NZ_CP130318.1"/>
</dbReference>
<evidence type="ECO:0000259" key="2">
    <source>
        <dbReference type="PROSITE" id="PS50975"/>
    </source>
</evidence>
<dbReference type="AlphaFoldDB" id="A0AA96LHN6"/>
<dbReference type="Pfam" id="PF14398">
    <property type="entry name" value="ATPgrasp_YheCD"/>
    <property type="match status" value="1"/>
</dbReference>
<dbReference type="KEGG" id="paun:MJA45_04040"/>
<protein>
    <submittedName>
        <fullName evidence="3">YheC/YheD family protein</fullName>
    </submittedName>
</protein>
<reference evidence="3 4" key="1">
    <citation type="submission" date="2022-02" db="EMBL/GenBank/DDBJ databases">
        <title>Paenibacillus sp. MBLB1776 Whole Genome Shotgun Sequencing.</title>
        <authorList>
            <person name="Hwang C.Y."/>
            <person name="Cho E.-S."/>
            <person name="Seo M.-J."/>
        </authorList>
    </citation>
    <scope>NUCLEOTIDE SEQUENCE [LARGE SCALE GENOMIC DNA]</scope>
    <source>
        <strain evidence="3 4">MBLB1776</strain>
    </source>
</reference>
<keyword evidence="1" id="KW-0547">Nucleotide-binding</keyword>
<feature type="domain" description="ATP-grasp" evidence="2">
    <location>
        <begin position="8"/>
        <end position="247"/>
    </location>
</feature>
<evidence type="ECO:0000313" key="3">
    <source>
        <dbReference type="EMBL" id="WNQ12230.1"/>
    </source>
</evidence>
<proteinExistence type="predicted"/>
<dbReference type="Proteomes" id="UP001305702">
    <property type="component" value="Chromosome"/>
</dbReference>
<dbReference type="GO" id="GO:0046872">
    <property type="term" value="F:metal ion binding"/>
    <property type="evidence" value="ECO:0007669"/>
    <property type="project" value="InterPro"/>
</dbReference>
<sequence>MPLRYVEEKLLKDKAMRKDPRLRHHLPETLPWSPGILAIMISRYPTVFIKPDVGSLGNGIVRVKKQKNHRLQVSWGLHHREVDRNSLLPVLRTLLSPRRAYLVQQGLQLAKYRNRLLDIRVFMQKPDKAWRISGKVVRVGAPGRFVTNYHQGARPETVENVLSALYPRDPDKVKHTIREINQVSAMAAKALDREFPGLRTLGIDIAVDNKGRVWIIEVNTAPTFNTFRALKDKTMYYRILRRARIIQAKYG</sequence>